<dbReference type="Gene3D" id="1.20.1280.50">
    <property type="match status" value="1"/>
</dbReference>
<evidence type="ECO:0000313" key="3">
    <source>
        <dbReference type="Proteomes" id="UP000015104"/>
    </source>
</evidence>
<feature type="domain" description="F-box" evidence="1">
    <location>
        <begin position="1"/>
        <end position="46"/>
    </location>
</feature>
<evidence type="ECO:0000313" key="2">
    <source>
        <dbReference type="EnsemblMetazoa" id="tetur07g00540.1"/>
    </source>
</evidence>
<dbReference type="GO" id="GO:0031146">
    <property type="term" value="P:SCF-dependent proteasomal ubiquitin-dependent protein catabolic process"/>
    <property type="evidence" value="ECO:0007669"/>
    <property type="project" value="TreeGrafter"/>
</dbReference>
<name>T1K898_TETUR</name>
<organism evidence="2 3">
    <name type="scientific">Tetranychus urticae</name>
    <name type="common">Two-spotted spider mite</name>
    <dbReference type="NCBI Taxonomy" id="32264"/>
    <lineage>
        <taxon>Eukaryota</taxon>
        <taxon>Metazoa</taxon>
        <taxon>Ecdysozoa</taxon>
        <taxon>Arthropoda</taxon>
        <taxon>Chelicerata</taxon>
        <taxon>Arachnida</taxon>
        <taxon>Acari</taxon>
        <taxon>Acariformes</taxon>
        <taxon>Trombidiformes</taxon>
        <taxon>Prostigmata</taxon>
        <taxon>Eleutherengona</taxon>
        <taxon>Raphignathae</taxon>
        <taxon>Tetranychoidea</taxon>
        <taxon>Tetranychidae</taxon>
        <taxon>Tetranychus</taxon>
    </lineage>
</organism>
<dbReference type="Pfam" id="PF13516">
    <property type="entry name" value="LRR_6"/>
    <property type="match status" value="1"/>
</dbReference>
<dbReference type="GO" id="GO:0019005">
    <property type="term" value="C:SCF ubiquitin ligase complex"/>
    <property type="evidence" value="ECO:0007669"/>
    <property type="project" value="TreeGrafter"/>
</dbReference>
<dbReference type="OrthoDB" id="16120at2759"/>
<dbReference type="OMA" id="ATHEDFW"/>
<accession>T1K898</accession>
<dbReference type="SUPFAM" id="SSF81383">
    <property type="entry name" value="F-box domain"/>
    <property type="match status" value="1"/>
</dbReference>
<reference evidence="2" key="2">
    <citation type="submission" date="2015-06" db="UniProtKB">
        <authorList>
            <consortium name="EnsemblMetazoa"/>
        </authorList>
    </citation>
    <scope>IDENTIFICATION</scope>
</reference>
<dbReference type="InterPro" id="IPR001810">
    <property type="entry name" value="F-box_dom"/>
</dbReference>
<dbReference type="Pfam" id="PF12937">
    <property type="entry name" value="F-box-like"/>
    <property type="match status" value="1"/>
</dbReference>
<dbReference type="PANTHER" id="PTHR13318">
    <property type="entry name" value="PARTNER OF PAIRED, ISOFORM B-RELATED"/>
    <property type="match status" value="1"/>
</dbReference>
<dbReference type="InterPro" id="IPR032675">
    <property type="entry name" value="LRR_dom_sf"/>
</dbReference>
<dbReference type="SUPFAM" id="SSF52047">
    <property type="entry name" value="RNI-like"/>
    <property type="match status" value="1"/>
</dbReference>
<dbReference type="Proteomes" id="UP000015104">
    <property type="component" value="Unassembled WGS sequence"/>
</dbReference>
<dbReference type="EMBL" id="CAEY01001871">
    <property type="status" value="NOT_ANNOTATED_CDS"/>
    <property type="molecule type" value="Genomic_DNA"/>
</dbReference>
<evidence type="ECO:0000259" key="1">
    <source>
        <dbReference type="PROSITE" id="PS50181"/>
    </source>
</evidence>
<dbReference type="STRING" id="32264.T1K898"/>
<reference evidence="3" key="1">
    <citation type="submission" date="2011-08" db="EMBL/GenBank/DDBJ databases">
        <authorList>
            <person name="Rombauts S."/>
        </authorList>
    </citation>
    <scope>NUCLEOTIDE SEQUENCE</scope>
    <source>
        <strain evidence="3">London</strain>
    </source>
</reference>
<dbReference type="InterPro" id="IPR001611">
    <property type="entry name" value="Leu-rich_rpt"/>
</dbReference>
<gene>
    <name evidence="2" type="primary">107361723</name>
</gene>
<dbReference type="AlphaFoldDB" id="T1K898"/>
<sequence length="436" mass="49742">MTSISDLPVCILIQIFSHIKTIRQTADLRLVCQQWNQLILRYWSRREKYTMTQYITSPESFLEYASAIAKRHPRIKELSVEPVNKFANPATIEDVPSHYDVIGKLFLSLEKLNFIDTLMEDEVLNAIVKNCPKLRSLSLQSCHEISDTGLSLAIKNAPHIKELELICCPEVDSDLAPACRHLSALSFENCPFDADSWTKLSEAGGKENLEKIAACPMKYDTLCLISQKFPHLKDIYINEFDDEDQFISENYHGFPSLETLRITFGSVSDKSKLLQITSKCGKIRTLWVWNCINSATPTFIAEVLEQHVNSVEHLILDDNPAGQLEKIDLRNFSKLKKITIIGTTLTNQLIQRIIDASPCLRFLDISDCVPPSKLDIKATHNDFWLNTRPLPQRPSNIGIDPPYRAGYRTNYEAYEGPILELSCGDKPKYYYKVHDK</sequence>
<dbReference type="EnsemblMetazoa" id="tetur07g00540.1">
    <property type="protein sequence ID" value="tetur07g00540.1"/>
    <property type="gene ID" value="tetur07g00540"/>
</dbReference>
<proteinExistence type="predicted"/>
<dbReference type="PROSITE" id="PS50181">
    <property type="entry name" value="FBOX"/>
    <property type="match status" value="1"/>
</dbReference>
<dbReference type="InterPro" id="IPR036047">
    <property type="entry name" value="F-box-like_dom_sf"/>
</dbReference>
<dbReference type="Gene3D" id="3.80.10.10">
    <property type="entry name" value="Ribonuclease Inhibitor"/>
    <property type="match status" value="1"/>
</dbReference>
<protein>
    <recommendedName>
        <fullName evidence="1">F-box domain-containing protein</fullName>
    </recommendedName>
</protein>
<dbReference type="HOGENOM" id="CLU_629040_0_0_1"/>
<keyword evidence="3" id="KW-1185">Reference proteome</keyword>
<dbReference type="KEGG" id="tut:107361723"/>